<name>A0ABV1H1A4_9FIRM</name>
<dbReference type="PANTHER" id="PTHR43806">
    <property type="entry name" value="PEPTIDASE S8"/>
    <property type="match status" value="1"/>
</dbReference>
<dbReference type="InterPro" id="IPR015500">
    <property type="entry name" value="Peptidase_S8_subtilisin-rel"/>
</dbReference>
<dbReference type="InterPro" id="IPR023828">
    <property type="entry name" value="Peptidase_S8_Ser-AS"/>
</dbReference>
<keyword evidence="9" id="KW-1185">Reference proteome</keyword>
<evidence type="ECO:0000259" key="7">
    <source>
        <dbReference type="Pfam" id="PF00082"/>
    </source>
</evidence>
<dbReference type="InterPro" id="IPR022398">
    <property type="entry name" value="Peptidase_S8_His-AS"/>
</dbReference>
<sequence>MQTGVAIVDTGIYRHRDFGSRITGFVDLVHGKNSVYDDSGHGTHIAGIIGGDGSASRGRYKGIAPHSALIGVKVLDAQGNGKISDVVEGLRWILEQRERYNIRVVNISFGTVPDHDVQEEKQLNRQVEQLWDAGIVVVAAAGNSGPDRNSITAPGNCKKIITVGSYDDTNFSGVRGRKVRYYSGRGPTEECVIKPEVVVTGSNIIACSNRKDAYAKKSGTSMSAPIVSGAVARLLEERPDYTPKGVKMRLLKCCETIAIPENQQGFGVLNIVKFITSG</sequence>
<dbReference type="EC" id="3.4.-.-" evidence="8"/>
<dbReference type="InterPro" id="IPR000209">
    <property type="entry name" value="Peptidase_S8/S53_dom"/>
</dbReference>
<feature type="active site" description="Charge relay system" evidence="5">
    <location>
        <position position="41"/>
    </location>
</feature>
<dbReference type="Proteomes" id="UP001546774">
    <property type="component" value="Unassembled WGS sequence"/>
</dbReference>
<dbReference type="PROSITE" id="PS00138">
    <property type="entry name" value="SUBTILASE_SER"/>
    <property type="match status" value="1"/>
</dbReference>
<dbReference type="EMBL" id="JBBMFS010000001">
    <property type="protein sequence ID" value="MEQ2553485.1"/>
    <property type="molecule type" value="Genomic_DNA"/>
</dbReference>
<dbReference type="InterPro" id="IPR023827">
    <property type="entry name" value="Peptidase_S8_Asp-AS"/>
</dbReference>
<dbReference type="Pfam" id="PF00082">
    <property type="entry name" value="Peptidase_S8"/>
    <property type="match status" value="1"/>
</dbReference>
<gene>
    <name evidence="8" type="ORF">WMO37_00430</name>
</gene>
<reference evidence="8" key="1">
    <citation type="submission" date="2024-03" db="EMBL/GenBank/DDBJ databases">
        <title>Human intestinal bacterial collection.</title>
        <authorList>
            <person name="Pauvert C."/>
            <person name="Hitch T.C.A."/>
            <person name="Clavel T."/>
        </authorList>
    </citation>
    <scope>NUCLEOTIDE SEQUENCE [LARGE SCALE GENOMIC DNA]</scope>
    <source>
        <strain evidence="8">CLA-AA-H89B</strain>
    </source>
</reference>
<accession>A0ABV1H1A4</accession>
<evidence type="ECO:0000256" key="5">
    <source>
        <dbReference type="PROSITE-ProRule" id="PRU01240"/>
    </source>
</evidence>
<dbReference type="Gene3D" id="3.40.50.200">
    <property type="entry name" value="Peptidase S8/S53 domain"/>
    <property type="match status" value="1"/>
</dbReference>
<evidence type="ECO:0000256" key="3">
    <source>
        <dbReference type="ARBA" id="ARBA00022801"/>
    </source>
</evidence>
<keyword evidence="3 5" id="KW-0378">Hydrolase</keyword>
<organism evidence="8 9">
    <name type="scientific">Lachnospira intestinalis</name>
    <dbReference type="NCBI Taxonomy" id="3133158"/>
    <lineage>
        <taxon>Bacteria</taxon>
        <taxon>Bacillati</taxon>
        <taxon>Bacillota</taxon>
        <taxon>Clostridia</taxon>
        <taxon>Lachnospirales</taxon>
        <taxon>Lachnospiraceae</taxon>
        <taxon>Lachnospira</taxon>
    </lineage>
</organism>
<dbReference type="GO" id="GO:0016787">
    <property type="term" value="F:hydrolase activity"/>
    <property type="evidence" value="ECO:0007669"/>
    <property type="project" value="UniProtKB-KW"/>
</dbReference>
<evidence type="ECO:0000313" key="9">
    <source>
        <dbReference type="Proteomes" id="UP001546774"/>
    </source>
</evidence>
<feature type="active site" description="Charge relay system" evidence="5">
    <location>
        <position position="221"/>
    </location>
</feature>
<protein>
    <submittedName>
        <fullName evidence="8">S8 family peptidase</fullName>
        <ecNumber evidence="8">3.4.-.-</ecNumber>
    </submittedName>
</protein>
<comment type="similarity">
    <text evidence="1 5 6">Belongs to the peptidase S8 family.</text>
</comment>
<evidence type="ECO:0000256" key="6">
    <source>
        <dbReference type="RuleBase" id="RU003355"/>
    </source>
</evidence>
<feature type="active site" description="Charge relay system" evidence="5">
    <location>
        <position position="9"/>
    </location>
</feature>
<keyword evidence="2 5" id="KW-0645">Protease</keyword>
<dbReference type="InterPro" id="IPR050131">
    <property type="entry name" value="Peptidase_S8_subtilisin-like"/>
</dbReference>
<evidence type="ECO:0000256" key="1">
    <source>
        <dbReference type="ARBA" id="ARBA00011073"/>
    </source>
</evidence>
<dbReference type="SUPFAM" id="SSF52743">
    <property type="entry name" value="Subtilisin-like"/>
    <property type="match status" value="1"/>
</dbReference>
<dbReference type="PROSITE" id="PS00136">
    <property type="entry name" value="SUBTILASE_ASP"/>
    <property type="match status" value="1"/>
</dbReference>
<evidence type="ECO:0000256" key="4">
    <source>
        <dbReference type="ARBA" id="ARBA00022825"/>
    </source>
</evidence>
<dbReference type="PANTHER" id="PTHR43806:SF65">
    <property type="entry name" value="SERINE PROTEASE APRX"/>
    <property type="match status" value="1"/>
</dbReference>
<dbReference type="PROSITE" id="PS00137">
    <property type="entry name" value="SUBTILASE_HIS"/>
    <property type="match status" value="1"/>
</dbReference>
<dbReference type="InterPro" id="IPR036852">
    <property type="entry name" value="Peptidase_S8/S53_dom_sf"/>
</dbReference>
<keyword evidence="4 5" id="KW-0720">Serine protease</keyword>
<evidence type="ECO:0000256" key="2">
    <source>
        <dbReference type="ARBA" id="ARBA00022670"/>
    </source>
</evidence>
<evidence type="ECO:0000313" key="8">
    <source>
        <dbReference type="EMBL" id="MEQ2553485.1"/>
    </source>
</evidence>
<feature type="domain" description="Peptidase S8/S53" evidence="7">
    <location>
        <begin position="5"/>
        <end position="267"/>
    </location>
</feature>
<comment type="caution">
    <text evidence="8">The sequence shown here is derived from an EMBL/GenBank/DDBJ whole genome shotgun (WGS) entry which is preliminary data.</text>
</comment>
<dbReference type="CDD" id="cd07487">
    <property type="entry name" value="Peptidases_S8_1"/>
    <property type="match status" value="1"/>
</dbReference>
<proteinExistence type="inferred from homology"/>
<dbReference type="PRINTS" id="PR00723">
    <property type="entry name" value="SUBTILISIN"/>
</dbReference>
<dbReference type="PROSITE" id="PS51892">
    <property type="entry name" value="SUBTILASE"/>
    <property type="match status" value="1"/>
</dbReference>